<dbReference type="EMBL" id="JAVCAP010000016">
    <property type="protein sequence ID" value="MDP8567958.1"/>
    <property type="molecule type" value="Genomic_DNA"/>
</dbReference>
<keyword evidence="1" id="KW-0732">Signal</keyword>
<protein>
    <recommendedName>
        <fullName evidence="4">C-type lysozyme inhibitor domain-containing protein</fullName>
    </recommendedName>
</protein>
<comment type="caution">
    <text evidence="2">The sequence shown here is derived from an EMBL/GenBank/DDBJ whole genome shotgun (WGS) entry which is preliminary data.</text>
</comment>
<accession>A0ABT9JTP4</accession>
<gene>
    <name evidence="2" type="ORF">Q9291_08865</name>
</gene>
<dbReference type="RefSeq" id="WP_306389678.1">
    <property type="nucleotide sequence ID" value="NZ_JAVCAP010000016.1"/>
</dbReference>
<feature type="signal peptide" evidence="1">
    <location>
        <begin position="1"/>
        <end position="21"/>
    </location>
</feature>
<evidence type="ECO:0000313" key="3">
    <source>
        <dbReference type="Proteomes" id="UP001225906"/>
    </source>
</evidence>
<dbReference type="Proteomes" id="UP001225906">
    <property type="component" value="Unassembled WGS sequence"/>
</dbReference>
<sequence length="117" mass="13487">MNKKFALIPLVLILCSCKSFEMPSLFDKGVKELPRYGKDAVHYECENHQSFGLKLFNNDEDAWVMLPDHEVGLIRDANDKQRYHYGTVDLHLNGDQTSLDDSEHLHLRNCKVSTPLQ</sequence>
<organism evidence="2 3">
    <name type="scientific">Methylophilus aquaticus</name>
    <dbReference type="NCBI Taxonomy" id="1971610"/>
    <lineage>
        <taxon>Bacteria</taxon>
        <taxon>Pseudomonadati</taxon>
        <taxon>Pseudomonadota</taxon>
        <taxon>Betaproteobacteria</taxon>
        <taxon>Nitrosomonadales</taxon>
        <taxon>Methylophilaceae</taxon>
        <taxon>Methylophilus</taxon>
    </lineage>
</organism>
<evidence type="ECO:0000313" key="2">
    <source>
        <dbReference type="EMBL" id="MDP8567958.1"/>
    </source>
</evidence>
<feature type="chain" id="PRO_5046156354" description="C-type lysozyme inhibitor domain-containing protein" evidence="1">
    <location>
        <begin position="22"/>
        <end position="117"/>
    </location>
</feature>
<keyword evidence="3" id="KW-1185">Reference proteome</keyword>
<proteinExistence type="predicted"/>
<evidence type="ECO:0000256" key="1">
    <source>
        <dbReference type="SAM" id="SignalP"/>
    </source>
</evidence>
<reference evidence="3" key="1">
    <citation type="journal article" date="2019" name="Int. J. Syst. Evol. Microbiol.">
        <title>The Global Catalogue of Microorganisms (GCM) 10K type strain sequencing project: providing services to taxonomists for standard genome sequencing and annotation.</title>
        <authorList>
            <consortium name="The Broad Institute Genomics Platform"/>
            <consortium name="The Broad Institute Genome Sequencing Center for Infectious Disease"/>
            <person name="Wu L."/>
            <person name="Ma J."/>
        </authorList>
    </citation>
    <scope>NUCLEOTIDE SEQUENCE [LARGE SCALE GENOMIC DNA]</scope>
    <source>
        <strain evidence="3">VKM B-3159</strain>
    </source>
</reference>
<evidence type="ECO:0008006" key="4">
    <source>
        <dbReference type="Google" id="ProtNLM"/>
    </source>
</evidence>
<dbReference type="PROSITE" id="PS51257">
    <property type="entry name" value="PROKAR_LIPOPROTEIN"/>
    <property type="match status" value="1"/>
</dbReference>
<name>A0ABT9JTP4_9PROT</name>